<evidence type="ECO:0000313" key="2">
    <source>
        <dbReference type="Proteomes" id="UP001530377"/>
    </source>
</evidence>
<dbReference type="Proteomes" id="UP001530377">
    <property type="component" value="Unassembled WGS sequence"/>
</dbReference>
<protein>
    <submittedName>
        <fullName evidence="1">Uncharacterized protein</fullName>
    </submittedName>
</protein>
<reference evidence="1 2" key="1">
    <citation type="submission" date="2024-10" db="EMBL/GenBank/DDBJ databases">
        <title>Updated reference genomes for cyclostephanoid diatoms.</title>
        <authorList>
            <person name="Roberts W.R."/>
            <person name="Alverson A.J."/>
        </authorList>
    </citation>
    <scope>NUCLEOTIDE SEQUENCE [LARGE SCALE GENOMIC DNA]</scope>
    <source>
        <strain evidence="1 2">AJA228-03</strain>
    </source>
</reference>
<organism evidence="1 2">
    <name type="scientific">Cyclostephanos tholiformis</name>
    <dbReference type="NCBI Taxonomy" id="382380"/>
    <lineage>
        <taxon>Eukaryota</taxon>
        <taxon>Sar</taxon>
        <taxon>Stramenopiles</taxon>
        <taxon>Ochrophyta</taxon>
        <taxon>Bacillariophyta</taxon>
        <taxon>Coscinodiscophyceae</taxon>
        <taxon>Thalassiosirophycidae</taxon>
        <taxon>Stephanodiscales</taxon>
        <taxon>Stephanodiscaceae</taxon>
        <taxon>Cyclostephanos</taxon>
    </lineage>
</organism>
<sequence>MSVTTVTGRPFVCEVIDALRMPSRSNLGLIADDINCICNSQGGGGICAKCNQCGKVTGDNIEWDKRG</sequence>
<dbReference type="AlphaFoldDB" id="A0ABD3RYS0"/>
<dbReference type="EMBL" id="JALLPB020000108">
    <property type="protein sequence ID" value="KAL3817336.1"/>
    <property type="molecule type" value="Genomic_DNA"/>
</dbReference>
<accession>A0ABD3RYS0</accession>
<comment type="caution">
    <text evidence="1">The sequence shown here is derived from an EMBL/GenBank/DDBJ whole genome shotgun (WGS) entry which is preliminary data.</text>
</comment>
<proteinExistence type="predicted"/>
<name>A0ABD3RYS0_9STRA</name>
<keyword evidence="2" id="KW-1185">Reference proteome</keyword>
<gene>
    <name evidence="1" type="ORF">ACHAXA_006602</name>
</gene>
<evidence type="ECO:0000313" key="1">
    <source>
        <dbReference type="EMBL" id="KAL3817336.1"/>
    </source>
</evidence>